<feature type="non-terminal residue" evidence="1">
    <location>
        <position position="1"/>
    </location>
</feature>
<name>X1HB70_9ZZZZ</name>
<evidence type="ECO:0000313" key="1">
    <source>
        <dbReference type="EMBL" id="GAH54325.1"/>
    </source>
</evidence>
<reference evidence="1" key="1">
    <citation type="journal article" date="2014" name="Front. Microbiol.">
        <title>High frequency of phylogenetically diverse reductive dehalogenase-homologous genes in deep subseafloor sedimentary metagenomes.</title>
        <authorList>
            <person name="Kawai M."/>
            <person name="Futagami T."/>
            <person name="Toyoda A."/>
            <person name="Takaki Y."/>
            <person name="Nishi S."/>
            <person name="Hori S."/>
            <person name="Arai W."/>
            <person name="Tsubouchi T."/>
            <person name="Morono Y."/>
            <person name="Uchiyama I."/>
            <person name="Ito T."/>
            <person name="Fujiyama A."/>
            <person name="Inagaki F."/>
            <person name="Takami H."/>
        </authorList>
    </citation>
    <scope>NUCLEOTIDE SEQUENCE</scope>
    <source>
        <strain evidence="1">Expedition CK06-06</strain>
    </source>
</reference>
<organism evidence="1">
    <name type="scientific">marine sediment metagenome</name>
    <dbReference type="NCBI Taxonomy" id="412755"/>
    <lineage>
        <taxon>unclassified sequences</taxon>
        <taxon>metagenomes</taxon>
        <taxon>ecological metagenomes</taxon>
    </lineage>
</organism>
<comment type="caution">
    <text evidence="1">The sequence shown here is derived from an EMBL/GenBank/DDBJ whole genome shotgun (WGS) entry which is preliminary data.</text>
</comment>
<protein>
    <submittedName>
        <fullName evidence="1">Uncharacterized protein</fullName>
    </submittedName>
</protein>
<proteinExistence type="predicted"/>
<dbReference type="EMBL" id="BARU01019574">
    <property type="protein sequence ID" value="GAH54325.1"/>
    <property type="molecule type" value="Genomic_DNA"/>
</dbReference>
<gene>
    <name evidence="1" type="ORF">S03H2_32227</name>
</gene>
<dbReference type="AlphaFoldDB" id="X1HB70"/>
<sequence>TILRTKSHIATGTDDWQIIFDGTAATHTISLGPIGSAIEEVDTLPRGITFSPAALITFEFYRGGTANSNPPGNLSFSIMDKKNAGFLFTLIPQIGEVKIDVK</sequence>
<accession>X1HB70</accession>